<dbReference type="InterPro" id="IPR043128">
    <property type="entry name" value="Rev_trsase/Diguanyl_cyclase"/>
</dbReference>
<evidence type="ECO:0000259" key="8">
    <source>
        <dbReference type="PROSITE" id="PS50507"/>
    </source>
</evidence>
<evidence type="ECO:0000256" key="1">
    <source>
        <dbReference type="ARBA" id="ARBA00012494"/>
    </source>
</evidence>
<evidence type="ECO:0000256" key="3">
    <source>
        <dbReference type="ARBA" id="ARBA00022679"/>
    </source>
</evidence>
<keyword evidence="3 7" id="KW-0808">Transferase</keyword>
<keyword evidence="2 7" id="KW-0696">RNA-directed RNA polymerase</keyword>
<dbReference type="GO" id="GO:0039694">
    <property type="term" value="P:viral RNA genome replication"/>
    <property type="evidence" value="ECO:0007669"/>
    <property type="project" value="InterPro"/>
</dbReference>
<keyword evidence="4 7" id="KW-0548">Nucleotidyltransferase</keyword>
<reference evidence="9" key="1">
    <citation type="submission" date="2021-01" db="EMBL/GenBank/DDBJ databases">
        <authorList>
            <person name="Wang X."/>
            <person name="Olmedo-Velarde A."/>
            <person name="Hu J."/>
            <person name="Melzer M."/>
        </authorList>
    </citation>
    <scope>NUCLEOTIDE SEQUENCE</scope>
    <source>
        <strain evidence="9">Kauai1</strain>
    </source>
</reference>
<protein>
    <recommendedName>
        <fullName evidence="1 7">RNA-directed RNA polymerase</fullName>
        <ecNumber evidence="1 7">2.7.7.48</ecNumber>
    </recommendedName>
</protein>
<sequence length="464" mass="53064">MQYKGRDPILPSQEALRKLNLRIGQLYKSRPSTVYPLSYDGFLNCYDGRQRTRYAHAVEQLMGAALTPKDARVETFIKNEKFDWLLKGDEADPRAIQPRKPKYLAEVGRWFKPLERIIYKDLSLRLYGDNAEPCIAKGLNALESGATLRRKWEKFANPVCVSLDASRFDLHVSVGLLKFTHKLYDYYCKSPTLQRYLKWTLRNSGIASCKEKSYAYEVEGRRMSGDMDTALGNCIIMTILTWFMLSELGVRHELFDNGDDCLFICEEKDVPSPETIMNWFADFGFVVRLEGVVSVFERIEFCQTSPIWTDRGWLMCRNIKSLSKDLTNVNSCTGSTVEYTHWLKAVGKCGSVLNAGVPIFQSFHNMLMRLGTNSRIDRGVFFRCGLVNLIRGMDRQPEVEITTSARLSFEVAFGITPGMQLAIEQFYDSVVGPLGKIKSVKWPIDLRKEYDYGSAWFEDQGVLG</sequence>
<dbReference type="InterPro" id="IPR043502">
    <property type="entry name" value="DNA/RNA_pol_sf"/>
</dbReference>
<proteinExistence type="predicted"/>
<organism evidence="9">
    <name type="scientific">Fig umbra-like virus</name>
    <dbReference type="NCBI Taxonomy" id="2877436"/>
    <lineage>
        <taxon>Viruses</taxon>
        <taxon>Riboviria</taxon>
        <taxon>Orthornavirae</taxon>
        <taxon>Kitrinoviricota</taxon>
        <taxon>Tolucaviricetes</taxon>
        <taxon>Tolivirales</taxon>
        <taxon>Tombusviridae</taxon>
        <taxon>Calvusvirinae</taxon>
        <taxon>Umbravirus</taxon>
    </lineage>
</organism>
<evidence type="ECO:0000256" key="4">
    <source>
        <dbReference type="ARBA" id="ARBA00022695"/>
    </source>
</evidence>
<keyword evidence="6 7" id="KW-0693">Viral RNA replication</keyword>
<dbReference type="GO" id="GO:0000166">
    <property type="term" value="F:nucleotide binding"/>
    <property type="evidence" value="ECO:0007669"/>
    <property type="project" value="UniProtKB-KW"/>
</dbReference>
<evidence type="ECO:0000256" key="6">
    <source>
        <dbReference type="ARBA" id="ARBA00022953"/>
    </source>
</evidence>
<dbReference type="InterPro" id="IPR007094">
    <property type="entry name" value="RNA-dir_pol_PSvirus"/>
</dbReference>
<dbReference type="EMBL" id="MW480893">
    <property type="protein sequence ID" value="UBI44085.1"/>
    <property type="molecule type" value="Genomic_RNA"/>
</dbReference>
<dbReference type="EC" id="2.7.7.48" evidence="1 7"/>
<comment type="catalytic activity">
    <reaction evidence="7">
        <text>RNA(n) + a ribonucleoside 5'-triphosphate = RNA(n+1) + diphosphate</text>
        <dbReference type="Rhea" id="RHEA:21248"/>
        <dbReference type="Rhea" id="RHEA-COMP:14527"/>
        <dbReference type="Rhea" id="RHEA-COMP:17342"/>
        <dbReference type="ChEBI" id="CHEBI:33019"/>
        <dbReference type="ChEBI" id="CHEBI:61557"/>
        <dbReference type="ChEBI" id="CHEBI:140395"/>
        <dbReference type="EC" id="2.7.7.48"/>
    </reaction>
</comment>
<evidence type="ECO:0000256" key="5">
    <source>
        <dbReference type="ARBA" id="ARBA00022741"/>
    </source>
</evidence>
<feature type="domain" description="RdRp catalytic" evidence="8">
    <location>
        <begin position="158"/>
        <end position="273"/>
    </location>
</feature>
<dbReference type="Gene3D" id="3.30.70.270">
    <property type="match status" value="1"/>
</dbReference>
<keyword evidence="5 7" id="KW-0547">Nucleotide-binding</keyword>
<evidence type="ECO:0000313" key="9">
    <source>
        <dbReference type="EMBL" id="UBI44085.1"/>
    </source>
</evidence>
<accession>A0A8K1HI29</accession>
<dbReference type="Pfam" id="PF00998">
    <property type="entry name" value="RdRP_3"/>
    <property type="match status" value="1"/>
</dbReference>
<name>A0A8K1HI29_9TOMB</name>
<dbReference type="GO" id="GO:0003968">
    <property type="term" value="F:RNA-directed RNA polymerase activity"/>
    <property type="evidence" value="ECO:0007669"/>
    <property type="project" value="UniProtKB-KW"/>
</dbReference>
<dbReference type="InterPro" id="IPR002166">
    <property type="entry name" value="RNA_pol_HCV"/>
</dbReference>
<dbReference type="PROSITE" id="PS50507">
    <property type="entry name" value="RDRP_SSRNA_POS"/>
    <property type="match status" value="1"/>
</dbReference>
<dbReference type="SUPFAM" id="SSF56672">
    <property type="entry name" value="DNA/RNA polymerases"/>
    <property type="match status" value="1"/>
</dbReference>
<dbReference type="GO" id="GO:0003723">
    <property type="term" value="F:RNA binding"/>
    <property type="evidence" value="ECO:0007669"/>
    <property type="project" value="InterPro"/>
</dbReference>
<evidence type="ECO:0000256" key="2">
    <source>
        <dbReference type="ARBA" id="ARBA00022484"/>
    </source>
</evidence>
<evidence type="ECO:0000256" key="7">
    <source>
        <dbReference type="RuleBase" id="RU363062"/>
    </source>
</evidence>